<sequence length="481" mass="53840">MESDADRRRRGGAEDFISRLPDEILHSILLRLPSTAAAVRTSLLSRRWRKVWAHMPELVLGGQSPAPASFALLDSVDSALSAYSAPTLRRLEICLDRGGRFSFPARRVAPWLLFSSQRLAGGLELRLPLPGAAREGDKEDIFLPICERATEIKLFFSASFVLRPSPTGSFTELTELVILCAIMDGREMGRVVSSRCPRLRKLVIVVQLVAACDVSICSESIKSLHYYAGAESGSTRKLEVVAPRLTKISVSLATEAYIVAPKLEKVIWHDDPYYPSRHQFAVAGRHIQRLWITQSAVLLMRLFDTVNELRLDLSIPQGMEGYMSFLKDTDKLPVCETLSVSVVDHHALAPKMFHLLRRCSCIRKLKLHLGHGPPLKTRPCMARGCPCRLPGNYKVDKITFDSLEEIELFAFRGSATQEQFVELLLSRCDTGTFKKLDINVEPYPVSSAIMVVCERIRSMCHPNCKVGFHVFTQKGRVTFSS</sequence>
<dbReference type="PANTHER" id="PTHR34709">
    <property type="entry name" value="OS10G0396666 PROTEIN"/>
    <property type="match status" value="1"/>
</dbReference>
<dbReference type="InterPro" id="IPR036047">
    <property type="entry name" value="F-box-like_dom_sf"/>
</dbReference>
<protein>
    <recommendedName>
        <fullName evidence="1">F-box domain-containing protein</fullName>
    </recommendedName>
</protein>
<dbReference type="CDD" id="cd22160">
    <property type="entry name" value="F-box_AtFBL13-like"/>
    <property type="match status" value="1"/>
</dbReference>
<dbReference type="Pfam" id="PF00646">
    <property type="entry name" value="F-box"/>
    <property type="match status" value="1"/>
</dbReference>
<dbReference type="InterPro" id="IPR053781">
    <property type="entry name" value="F-box_AtFBL13-like"/>
</dbReference>
<dbReference type="AlphaFoldDB" id="A0A0A9G4D0"/>
<dbReference type="SUPFAM" id="SSF81383">
    <property type="entry name" value="F-box domain"/>
    <property type="match status" value="1"/>
</dbReference>
<dbReference type="InterPro" id="IPR055312">
    <property type="entry name" value="FBL15-like"/>
</dbReference>
<dbReference type="PANTHER" id="PTHR34709:SF68">
    <property type="entry name" value="OS07G0550432 PROTEIN"/>
    <property type="match status" value="1"/>
</dbReference>
<dbReference type="EMBL" id="GBRH01177961">
    <property type="protein sequence ID" value="JAE19935.1"/>
    <property type="molecule type" value="Transcribed_RNA"/>
</dbReference>
<evidence type="ECO:0000313" key="2">
    <source>
        <dbReference type="EMBL" id="JAE19935.1"/>
    </source>
</evidence>
<name>A0A0A9G4D0_ARUDO</name>
<organism evidence="2">
    <name type="scientific">Arundo donax</name>
    <name type="common">Giant reed</name>
    <name type="synonym">Donax arundinaceus</name>
    <dbReference type="NCBI Taxonomy" id="35708"/>
    <lineage>
        <taxon>Eukaryota</taxon>
        <taxon>Viridiplantae</taxon>
        <taxon>Streptophyta</taxon>
        <taxon>Embryophyta</taxon>
        <taxon>Tracheophyta</taxon>
        <taxon>Spermatophyta</taxon>
        <taxon>Magnoliopsida</taxon>
        <taxon>Liliopsida</taxon>
        <taxon>Poales</taxon>
        <taxon>Poaceae</taxon>
        <taxon>PACMAD clade</taxon>
        <taxon>Arundinoideae</taxon>
        <taxon>Arundineae</taxon>
        <taxon>Arundo</taxon>
    </lineage>
</organism>
<evidence type="ECO:0000259" key="1">
    <source>
        <dbReference type="PROSITE" id="PS50181"/>
    </source>
</evidence>
<proteinExistence type="predicted"/>
<dbReference type="Gene3D" id="1.20.1280.50">
    <property type="match status" value="1"/>
</dbReference>
<feature type="domain" description="F-box" evidence="1">
    <location>
        <begin position="14"/>
        <end position="51"/>
    </location>
</feature>
<accession>A0A0A9G4D0</accession>
<dbReference type="InterPro" id="IPR001810">
    <property type="entry name" value="F-box_dom"/>
</dbReference>
<dbReference type="PROSITE" id="PS50181">
    <property type="entry name" value="FBOX"/>
    <property type="match status" value="1"/>
</dbReference>
<reference evidence="2" key="2">
    <citation type="journal article" date="2015" name="Data Brief">
        <title>Shoot transcriptome of the giant reed, Arundo donax.</title>
        <authorList>
            <person name="Barrero R.A."/>
            <person name="Guerrero F.D."/>
            <person name="Moolhuijzen P."/>
            <person name="Goolsby J.A."/>
            <person name="Tidwell J."/>
            <person name="Bellgard S.E."/>
            <person name="Bellgard M.I."/>
        </authorList>
    </citation>
    <scope>NUCLEOTIDE SEQUENCE</scope>
    <source>
        <tissue evidence="2">Shoot tissue taken approximately 20 cm above the soil surface</tissue>
    </source>
</reference>
<reference evidence="2" key="1">
    <citation type="submission" date="2014-09" db="EMBL/GenBank/DDBJ databases">
        <authorList>
            <person name="Magalhaes I.L.F."/>
            <person name="Oliveira U."/>
            <person name="Santos F.R."/>
            <person name="Vidigal T.H.D.A."/>
            <person name="Brescovit A.D."/>
            <person name="Santos A.J."/>
        </authorList>
    </citation>
    <scope>NUCLEOTIDE SEQUENCE</scope>
    <source>
        <tissue evidence="2">Shoot tissue taken approximately 20 cm above the soil surface</tissue>
    </source>
</reference>